<gene>
    <name evidence="7" type="ORF">HER31_08480</name>
</gene>
<protein>
    <submittedName>
        <fullName evidence="7">Efflux RND transporter periplasmic adaptor subunit</fullName>
    </submittedName>
</protein>
<sequence>MKKTVIIAAALAAALAGSVYMKEQNAADNVPQKRKGGSVSVVVSPVEQTQWQRQVEALGTIKARESVELAAKVTERVAQIHFDDGDSVSKGQLLVTLNHAEQDAKLTAARANLVEQQREYRRIEDLVKTKTIASNELDKIRTGIDVAAAIVAQTEAEVDARYIRAPFAGLLGFRSISTGALVSPGTEISTLDDISVVKLDFPVPERYLNELRPGSSISAMAAAFPGQPFVGTVANIDSRVNPTTRAVVVRAELDNADGKLRPGMLMTLKLIVDERRSTIIPEEAVIPRQNRQYVFVVADGKVVEKQITLGSRQRGWVEVESGLVEGELVITRGAQRVRPGQTVTPRERENFSYQEIS</sequence>
<dbReference type="KEGG" id="fes:HER31_08480"/>
<dbReference type="Gene3D" id="2.40.30.170">
    <property type="match status" value="1"/>
</dbReference>
<dbReference type="PANTHER" id="PTHR30469:SF16">
    <property type="entry name" value="HAE1 FAMILY EFFLUX PUMP MFP COMPONENT"/>
    <property type="match status" value="1"/>
</dbReference>
<feature type="domain" description="Multidrug resistance protein MdtA-like barrel-sandwich hybrid" evidence="4">
    <location>
        <begin position="66"/>
        <end position="187"/>
    </location>
</feature>
<dbReference type="Gene3D" id="2.40.420.20">
    <property type="match status" value="1"/>
</dbReference>
<evidence type="ECO:0000256" key="2">
    <source>
        <dbReference type="SAM" id="Coils"/>
    </source>
</evidence>
<evidence type="ECO:0000259" key="5">
    <source>
        <dbReference type="Pfam" id="PF25954"/>
    </source>
</evidence>
<dbReference type="Gene3D" id="2.40.50.100">
    <property type="match status" value="1"/>
</dbReference>
<dbReference type="GO" id="GO:0015562">
    <property type="term" value="F:efflux transmembrane transporter activity"/>
    <property type="evidence" value="ECO:0007669"/>
    <property type="project" value="TreeGrafter"/>
</dbReference>
<reference evidence="7 8" key="1">
    <citation type="submission" date="2020-04" db="EMBL/GenBank/DDBJ databases">
        <title>Ferrimonas sp. S7 isolated from sea water.</title>
        <authorList>
            <person name="Bae S.S."/>
            <person name="Baek K."/>
        </authorList>
    </citation>
    <scope>NUCLEOTIDE SEQUENCE [LARGE SCALE GENOMIC DNA]</scope>
    <source>
        <strain evidence="7 8">S7</strain>
    </source>
</reference>
<dbReference type="FunFam" id="2.40.30.170:FF:000010">
    <property type="entry name" value="Efflux RND transporter periplasmic adaptor subunit"/>
    <property type="match status" value="1"/>
</dbReference>
<dbReference type="GO" id="GO:1990281">
    <property type="term" value="C:efflux pump complex"/>
    <property type="evidence" value="ECO:0007669"/>
    <property type="project" value="TreeGrafter"/>
</dbReference>
<dbReference type="NCBIfam" id="TIGR01730">
    <property type="entry name" value="RND_mfp"/>
    <property type="match status" value="1"/>
</dbReference>
<dbReference type="InterPro" id="IPR058792">
    <property type="entry name" value="Beta-barrel_RND_2"/>
</dbReference>
<evidence type="ECO:0000259" key="6">
    <source>
        <dbReference type="Pfam" id="PF25989"/>
    </source>
</evidence>
<evidence type="ECO:0000313" key="7">
    <source>
        <dbReference type="EMBL" id="QIZ76906.1"/>
    </source>
</evidence>
<feature type="chain" id="PRO_5026309712" evidence="3">
    <location>
        <begin position="22"/>
        <end position="357"/>
    </location>
</feature>
<dbReference type="AlphaFoldDB" id="A0A6H1UFB6"/>
<feature type="signal peptide" evidence="3">
    <location>
        <begin position="1"/>
        <end position="21"/>
    </location>
</feature>
<keyword evidence="8" id="KW-1185">Reference proteome</keyword>
<keyword evidence="2" id="KW-0175">Coiled coil</keyword>
<keyword evidence="3" id="KW-0732">Signal</keyword>
<dbReference type="Pfam" id="PF25954">
    <property type="entry name" value="Beta-barrel_RND_2"/>
    <property type="match status" value="1"/>
</dbReference>
<dbReference type="Proteomes" id="UP000501602">
    <property type="component" value="Chromosome"/>
</dbReference>
<dbReference type="RefSeq" id="WP_168660167.1">
    <property type="nucleotide sequence ID" value="NZ_CP051180.1"/>
</dbReference>
<proteinExistence type="inferred from homology"/>
<dbReference type="InterPro" id="IPR058637">
    <property type="entry name" value="YknX-like_C"/>
</dbReference>
<comment type="similarity">
    <text evidence="1">Belongs to the membrane fusion protein (MFP) (TC 8.A.1) family.</text>
</comment>
<feature type="domain" description="CusB-like beta-barrel" evidence="5">
    <location>
        <begin position="200"/>
        <end position="270"/>
    </location>
</feature>
<name>A0A6H1UFB6_9GAMM</name>
<dbReference type="PANTHER" id="PTHR30469">
    <property type="entry name" value="MULTIDRUG RESISTANCE PROTEIN MDTA"/>
    <property type="match status" value="1"/>
</dbReference>
<evidence type="ECO:0000313" key="8">
    <source>
        <dbReference type="Proteomes" id="UP000501602"/>
    </source>
</evidence>
<evidence type="ECO:0000259" key="4">
    <source>
        <dbReference type="Pfam" id="PF25917"/>
    </source>
</evidence>
<dbReference type="EMBL" id="CP051180">
    <property type="protein sequence ID" value="QIZ76906.1"/>
    <property type="molecule type" value="Genomic_DNA"/>
</dbReference>
<accession>A0A6H1UFB6</accession>
<organism evidence="7 8">
    <name type="scientific">Ferrimonas lipolytica</name>
    <dbReference type="NCBI Taxonomy" id="2724191"/>
    <lineage>
        <taxon>Bacteria</taxon>
        <taxon>Pseudomonadati</taxon>
        <taxon>Pseudomonadota</taxon>
        <taxon>Gammaproteobacteria</taxon>
        <taxon>Alteromonadales</taxon>
        <taxon>Ferrimonadaceae</taxon>
        <taxon>Ferrimonas</taxon>
    </lineage>
</organism>
<dbReference type="SUPFAM" id="SSF111369">
    <property type="entry name" value="HlyD-like secretion proteins"/>
    <property type="match status" value="1"/>
</dbReference>
<dbReference type="Pfam" id="PF25917">
    <property type="entry name" value="BSH_RND"/>
    <property type="match status" value="1"/>
</dbReference>
<dbReference type="Gene3D" id="1.10.287.470">
    <property type="entry name" value="Helix hairpin bin"/>
    <property type="match status" value="1"/>
</dbReference>
<dbReference type="Pfam" id="PF25989">
    <property type="entry name" value="YknX_C"/>
    <property type="match status" value="1"/>
</dbReference>
<evidence type="ECO:0000256" key="3">
    <source>
        <dbReference type="SAM" id="SignalP"/>
    </source>
</evidence>
<dbReference type="InterPro" id="IPR006143">
    <property type="entry name" value="RND_pump_MFP"/>
</dbReference>
<dbReference type="InterPro" id="IPR058625">
    <property type="entry name" value="MdtA-like_BSH"/>
</dbReference>
<feature type="coiled-coil region" evidence="2">
    <location>
        <begin position="99"/>
        <end position="126"/>
    </location>
</feature>
<evidence type="ECO:0000256" key="1">
    <source>
        <dbReference type="ARBA" id="ARBA00009477"/>
    </source>
</evidence>
<feature type="domain" description="YknX-like C-terminal permuted SH3-like" evidence="6">
    <location>
        <begin position="280"/>
        <end position="344"/>
    </location>
</feature>